<gene>
    <name evidence="1" type="ORF">DFR48_10810</name>
</gene>
<dbReference type="Gene3D" id="3.40.50.11190">
    <property type="match status" value="1"/>
</dbReference>
<reference evidence="1 2" key="1">
    <citation type="submission" date="2018-07" db="EMBL/GenBank/DDBJ databases">
        <title>Genomic Encyclopedia of Type Strains, Phase IV (KMG-IV): sequencing the most valuable type-strain genomes for metagenomic binning, comparative biology and taxonomic classification.</title>
        <authorList>
            <person name="Goeker M."/>
        </authorList>
    </citation>
    <scope>NUCLEOTIDE SEQUENCE [LARGE SCALE GENOMIC DNA]</scope>
    <source>
        <strain evidence="1 2">DSM 25528</strain>
    </source>
</reference>
<evidence type="ECO:0000313" key="2">
    <source>
        <dbReference type="Proteomes" id="UP000252582"/>
    </source>
</evidence>
<organism evidence="1 2">
    <name type="scientific">Ciceribacter lividus</name>
    <dbReference type="NCBI Taxonomy" id="1197950"/>
    <lineage>
        <taxon>Bacteria</taxon>
        <taxon>Pseudomonadati</taxon>
        <taxon>Pseudomonadota</taxon>
        <taxon>Alphaproteobacteria</taxon>
        <taxon>Hyphomicrobiales</taxon>
        <taxon>Rhizobiaceae</taxon>
        <taxon>Ciceribacter</taxon>
    </lineage>
</organism>
<comment type="caution">
    <text evidence="1">The sequence shown here is derived from an EMBL/GenBank/DDBJ whole genome shotgun (WGS) entry which is preliminary data.</text>
</comment>
<sequence length="326" mass="34062">MGRTLHFIADCGPSIGLGHVMRCAAIASQARDAGVNVVLETALPDHPALGRWRQLGSQILRGADLPPLDERPPADETVIVLDRYGTPPVTGAALKAIAPLCVIDDLGDTVWPADLVINPNPGADVVFANAYAQAETCLLGAAYALIRPEIANAGSREQEGGLLITAGGGEMARLCLDLAQSVERAGCRVSVEVACASARPDGLRDEVIWHHNSDLASVMPEAGAVLCAGGVTALEAASLGKPLILMILAENQRAGAEWLVDHGAAVLLDRPGMAGETVRRLLANPVALRAMGEAAQKTVDGFGSVRVFAAIESLFDHTRTRSVEAR</sequence>
<dbReference type="Gene3D" id="3.40.50.2000">
    <property type="entry name" value="Glycogen Phosphorylase B"/>
    <property type="match status" value="1"/>
</dbReference>
<proteinExistence type="predicted"/>
<dbReference type="AlphaFoldDB" id="A0A6I7HKJ0"/>
<accession>A0A6I7HKJ0</accession>
<dbReference type="SUPFAM" id="SSF53756">
    <property type="entry name" value="UDP-Glycosyltransferase/glycogen phosphorylase"/>
    <property type="match status" value="1"/>
</dbReference>
<dbReference type="Proteomes" id="UP000252582">
    <property type="component" value="Unassembled WGS sequence"/>
</dbReference>
<name>A0A6I7HKJ0_9HYPH</name>
<keyword evidence="2" id="KW-1185">Reference proteome</keyword>
<dbReference type="GO" id="GO:0016740">
    <property type="term" value="F:transferase activity"/>
    <property type="evidence" value="ECO:0007669"/>
    <property type="project" value="UniProtKB-KW"/>
</dbReference>
<evidence type="ECO:0000313" key="1">
    <source>
        <dbReference type="EMBL" id="RCW22488.1"/>
    </source>
</evidence>
<keyword evidence="1" id="KW-0808">Transferase</keyword>
<dbReference type="EMBL" id="QPIX01000008">
    <property type="protein sequence ID" value="RCW22488.1"/>
    <property type="molecule type" value="Genomic_DNA"/>
</dbReference>
<protein>
    <submittedName>
        <fullName evidence="1">Spore coat polysaccharide biosynthesis predicted glycosyltransferase SpsG</fullName>
    </submittedName>
</protein>